<comment type="caution">
    <text evidence="3">The sequence shown here is derived from an EMBL/GenBank/DDBJ whole genome shotgun (WGS) entry which is preliminary data.</text>
</comment>
<dbReference type="AlphaFoldDB" id="A0A6L6Q2X7"/>
<keyword evidence="4" id="KW-1185">Reference proteome</keyword>
<protein>
    <submittedName>
        <fullName evidence="3">Transporter substrate-binding domain-containing protein</fullName>
    </submittedName>
</protein>
<dbReference type="Gene3D" id="3.40.190.10">
    <property type="entry name" value="Periplasmic binding protein-like II"/>
    <property type="match status" value="2"/>
</dbReference>
<dbReference type="PANTHER" id="PTHR35936:SF25">
    <property type="entry name" value="ABC TRANSPORTER SUBSTRATE-BINDING PROTEIN"/>
    <property type="match status" value="1"/>
</dbReference>
<dbReference type="SMART" id="SM00062">
    <property type="entry name" value="PBPb"/>
    <property type="match status" value="1"/>
</dbReference>
<dbReference type="OrthoDB" id="7354650at2"/>
<evidence type="ECO:0000313" key="3">
    <source>
        <dbReference type="EMBL" id="MTW04233.1"/>
    </source>
</evidence>
<dbReference type="Proteomes" id="UP000484015">
    <property type="component" value="Unassembled WGS sequence"/>
</dbReference>
<organism evidence="3 4">
    <name type="scientific">Pseudoduganella ginsengisoli</name>
    <dbReference type="NCBI Taxonomy" id="1462440"/>
    <lineage>
        <taxon>Bacteria</taxon>
        <taxon>Pseudomonadati</taxon>
        <taxon>Pseudomonadota</taxon>
        <taxon>Betaproteobacteria</taxon>
        <taxon>Burkholderiales</taxon>
        <taxon>Oxalobacteraceae</taxon>
        <taxon>Telluria group</taxon>
        <taxon>Pseudoduganella</taxon>
    </lineage>
</organism>
<evidence type="ECO:0000259" key="2">
    <source>
        <dbReference type="SMART" id="SM00062"/>
    </source>
</evidence>
<reference evidence="3 4" key="1">
    <citation type="submission" date="2019-11" db="EMBL/GenBank/DDBJ databases">
        <title>Type strains purchased from KCTC, JCM and DSMZ.</title>
        <authorList>
            <person name="Lu H."/>
        </authorList>
    </citation>
    <scope>NUCLEOTIDE SEQUENCE [LARGE SCALE GENOMIC DNA]</scope>
    <source>
        <strain evidence="3 4">KCTC 42409</strain>
    </source>
</reference>
<dbReference type="Pfam" id="PF00497">
    <property type="entry name" value="SBP_bac_3"/>
    <property type="match status" value="1"/>
</dbReference>
<evidence type="ECO:0000256" key="1">
    <source>
        <dbReference type="ARBA" id="ARBA00022729"/>
    </source>
</evidence>
<gene>
    <name evidence="3" type="ORF">GM668_19310</name>
</gene>
<dbReference type="EMBL" id="WNLA01000014">
    <property type="protein sequence ID" value="MTW04233.1"/>
    <property type="molecule type" value="Genomic_DNA"/>
</dbReference>
<sequence length="243" mass="27196">MLLAPVLLAAAPVSARELLAIGAHFERVFERGQEGDIVGLGPEIIKVLAQRMGHTVRFELYPWARAQALITQGKADILVGPYKNPERLQNMAFSKLAFYQDQMVFYARADANASWNGDFGTLGEQRIVVLNGWAYGTAFDQARPQLRLSVANSVDSGLKMLVHQHVNLFASNRRNTEPVMGRLGLVGQVVMLPKVIDVQEGYFAFPRDTQFDTLRRDFDAAFQRMVDSGELKKLGQRYEVNVP</sequence>
<dbReference type="InterPro" id="IPR001638">
    <property type="entry name" value="Solute-binding_3/MltF_N"/>
</dbReference>
<feature type="domain" description="Solute-binding protein family 3/N-terminal" evidence="2">
    <location>
        <begin position="18"/>
        <end position="242"/>
    </location>
</feature>
<keyword evidence="1" id="KW-0732">Signal</keyword>
<proteinExistence type="predicted"/>
<name>A0A6L6Q2X7_9BURK</name>
<dbReference type="SUPFAM" id="SSF53850">
    <property type="entry name" value="Periplasmic binding protein-like II"/>
    <property type="match status" value="1"/>
</dbReference>
<accession>A0A6L6Q2X7</accession>
<dbReference type="PANTHER" id="PTHR35936">
    <property type="entry name" value="MEMBRANE-BOUND LYTIC MUREIN TRANSGLYCOSYLASE F"/>
    <property type="match status" value="1"/>
</dbReference>
<evidence type="ECO:0000313" key="4">
    <source>
        <dbReference type="Proteomes" id="UP000484015"/>
    </source>
</evidence>